<sequence>MVLTKIFLIVLHKYILIFKNWVVKCQFTDPYCSAFIAVSFTDAAIVLAFRGTDTFLQLQHEISDTLFRKKVPSVFGYGHVCFDILKFF</sequence>
<dbReference type="Proteomes" id="UP000580250">
    <property type="component" value="Unassembled WGS sequence"/>
</dbReference>
<name>A0A6V7W3F6_MELEN</name>
<proteinExistence type="predicted"/>
<accession>A0A6V7W3F6</accession>
<dbReference type="AlphaFoldDB" id="A0A6V7W3F6"/>
<comment type="caution">
    <text evidence="1">The sequence shown here is derived from an EMBL/GenBank/DDBJ whole genome shotgun (WGS) entry which is preliminary data.</text>
</comment>
<organism evidence="1 2">
    <name type="scientific">Meloidogyne enterolobii</name>
    <name type="common">Root-knot nematode worm</name>
    <name type="synonym">Meloidogyne mayaguensis</name>
    <dbReference type="NCBI Taxonomy" id="390850"/>
    <lineage>
        <taxon>Eukaryota</taxon>
        <taxon>Metazoa</taxon>
        <taxon>Ecdysozoa</taxon>
        <taxon>Nematoda</taxon>
        <taxon>Chromadorea</taxon>
        <taxon>Rhabditida</taxon>
        <taxon>Tylenchina</taxon>
        <taxon>Tylenchomorpha</taxon>
        <taxon>Tylenchoidea</taxon>
        <taxon>Meloidogynidae</taxon>
        <taxon>Meloidogyninae</taxon>
        <taxon>Meloidogyne</taxon>
    </lineage>
</organism>
<gene>
    <name evidence="1" type="ORF">MENT_LOCUS33742</name>
</gene>
<evidence type="ECO:0000313" key="2">
    <source>
        <dbReference type="Proteomes" id="UP000580250"/>
    </source>
</evidence>
<dbReference type="EMBL" id="CAJEWN010000404">
    <property type="protein sequence ID" value="CAD2181589.1"/>
    <property type="molecule type" value="Genomic_DNA"/>
</dbReference>
<protein>
    <submittedName>
        <fullName evidence="1">Uncharacterized protein</fullName>
    </submittedName>
</protein>
<reference evidence="1 2" key="1">
    <citation type="submission" date="2020-08" db="EMBL/GenBank/DDBJ databases">
        <authorList>
            <person name="Koutsovoulos G."/>
            <person name="Danchin GJ E."/>
        </authorList>
    </citation>
    <scope>NUCLEOTIDE SEQUENCE [LARGE SCALE GENOMIC DNA]</scope>
</reference>
<evidence type="ECO:0000313" key="1">
    <source>
        <dbReference type="EMBL" id="CAD2181589.1"/>
    </source>
</evidence>